<keyword evidence="1" id="KW-0812">Transmembrane</keyword>
<name>A0A914W5E7_9BILA</name>
<evidence type="ECO:0000313" key="3">
    <source>
        <dbReference type="Proteomes" id="UP000887566"/>
    </source>
</evidence>
<feature type="transmembrane region" description="Helical" evidence="1">
    <location>
        <begin position="241"/>
        <end position="258"/>
    </location>
</feature>
<proteinExistence type="predicted"/>
<dbReference type="GO" id="GO:0016491">
    <property type="term" value="F:oxidoreductase activity"/>
    <property type="evidence" value="ECO:0007669"/>
    <property type="project" value="InterPro"/>
</dbReference>
<dbReference type="Proteomes" id="UP000887566">
    <property type="component" value="Unplaced"/>
</dbReference>
<dbReference type="CDD" id="cd03507">
    <property type="entry name" value="Delta12-FADS-like"/>
    <property type="match status" value="1"/>
</dbReference>
<keyword evidence="3" id="KW-1185">Reference proteome</keyword>
<sequence>MPPVPPMSETVVETCSAELAAAKLTAEKRLPTIGDFKKAIPPECFVKSLPTSLYYMMQDFVLLGALYYTVSYFEYFGFVGLLAWYWLMGMIGSSLFVVGHDCGHGTFSDYTWVNDIFGHLTHAPLLAPYWPWQKSHRQHHTYTSNLQKDRGHPWITEQNYNERSWFVRNFAKNPLSGFFRWMPLYTAVGLPDGSHFWPFSDMFSNTKERVQCVVSGAAVGLCLYIAYQLFDHNLYNMTKYYFVPVLFQGFWLVMITYLQHQYEDVQVYEDGEWNYVKGSLETLDRPYGFGIDQLMHHITDGHVAHHLFFTQLPHYNLMKATNAIAKVLEPYGVYKKRTSYDFLWEFCRLNLRLEYLTGEGTGVLTYPNPDQQNTKKNE</sequence>
<evidence type="ECO:0000256" key="1">
    <source>
        <dbReference type="SAM" id="Phobius"/>
    </source>
</evidence>
<dbReference type="InterPro" id="IPR012171">
    <property type="entry name" value="Fatty_acid_desaturase"/>
</dbReference>
<organism evidence="3 4">
    <name type="scientific">Plectus sambesii</name>
    <dbReference type="NCBI Taxonomy" id="2011161"/>
    <lineage>
        <taxon>Eukaryota</taxon>
        <taxon>Metazoa</taxon>
        <taxon>Ecdysozoa</taxon>
        <taxon>Nematoda</taxon>
        <taxon>Chromadorea</taxon>
        <taxon>Plectida</taxon>
        <taxon>Plectina</taxon>
        <taxon>Plectoidea</taxon>
        <taxon>Plectidae</taxon>
        <taxon>Plectus</taxon>
    </lineage>
</organism>
<protein>
    <submittedName>
        <fullName evidence="4">Fatty acid desaturase domain-containing protein</fullName>
    </submittedName>
</protein>
<feature type="transmembrane region" description="Helical" evidence="1">
    <location>
        <begin position="65"/>
        <end position="87"/>
    </location>
</feature>
<feature type="domain" description="Fatty acid desaturase" evidence="2">
    <location>
        <begin position="81"/>
        <end position="334"/>
    </location>
</feature>
<keyword evidence="1" id="KW-1133">Transmembrane helix</keyword>
<dbReference type="GO" id="GO:0006629">
    <property type="term" value="P:lipid metabolic process"/>
    <property type="evidence" value="ECO:0007669"/>
    <property type="project" value="InterPro"/>
</dbReference>
<evidence type="ECO:0000313" key="4">
    <source>
        <dbReference type="WBParaSite" id="PSAMB.scaffold3187size19319.g20701.t1"/>
    </source>
</evidence>
<reference evidence="4" key="1">
    <citation type="submission" date="2022-11" db="UniProtKB">
        <authorList>
            <consortium name="WormBaseParasite"/>
        </authorList>
    </citation>
    <scope>IDENTIFICATION</scope>
</reference>
<dbReference type="InterPro" id="IPR005804">
    <property type="entry name" value="FA_desaturase_dom"/>
</dbReference>
<dbReference type="Pfam" id="PF00487">
    <property type="entry name" value="FA_desaturase"/>
    <property type="match status" value="1"/>
</dbReference>
<dbReference type="PANTHER" id="PTHR32100">
    <property type="entry name" value="OMEGA-6 FATTY ACID DESATURASE, CHLOROPLASTIC"/>
    <property type="match status" value="1"/>
</dbReference>
<dbReference type="WBParaSite" id="PSAMB.scaffold3187size19319.g20701.t1">
    <property type="protein sequence ID" value="PSAMB.scaffold3187size19319.g20701.t1"/>
    <property type="gene ID" value="PSAMB.scaffold3187size19319.g20701"/>
</dbReference>
<evidence type="ECO:0000259" key="2">
    <source>
        <dbReference type="Pfam" id="PF00487"/>
    </source>
</evidence>
<feature type="transmembrane region" description="Helical" evidence="1">
    <location>
        <begin position="210"/>
        <end position="229"/>
    </location>
</feature>
<keyword evidence="1" id="KW-0472">Membrane</keyword>
<accession>A0A914W5E7</accession>
<dbReference type="AlphaFoldDB" id="A0A914W5E7"/>